<feature type="transmembrane region" description="Helical" evidence="7">
    <location>
        <begin position="92"/>
        <end position="111"/>
    </location>
</feature>
<dbReference type="Proteomes" id="UP000199017">
    <property type="component" value="Unassembled WGS sequence"/>
</dbReference>
<dbReference type="EMBL" id="FNDU01000003">
    <property type="protein sequence ID" value="SDH87028.1"/>
    <property type="molecule type" value="Genomic_DNA"/>
</dbReference>
<evidence type="ECO:0000256" key="2">
    <source>
        <dbReference type="ARBA" id="ARBA00022448"/>
    </source>
</evidence>
<feature type="domain" description="Major facilitator superfamily (MFS) profile" evidence="8">
    <location>
        <begin position="1"/>
        <end position="204"/>
    </location>
</feature>
<dbReference type="GO" id="GO:0005886">
    <property type="term" value="C:plasma membrane"/>
    <property type="evidence" value="ECO:0007669"/>
    <property type="project" value="UniProtKB-SubCell"/>
</dbReference>
<keyword evidence="3" id="KW-1003">Cell membrane</keyword>
<evidence type="ECO:0000256" key="7">
    <source>
        <dbReference type="SAM" id="Phobius"/>
    </source>
</evidence>
<keyword evidence="6 7" id="KW-0472">Membrane</keyword>
<dbReference type="GO" id="GO:0022857">
    <property type="term" value="F:transmembrane transporter activity"/>
    <property type="evidence" value="ECO:0007669"/>
    <property type="project" value="InterPro"/>
</dbReference>
<dbReference type="InterPro" id="IPR036259">
    <property type="entry name" value="MFS_trans_sf"/>
</dbReference>
<dbReference type="PROSITE" id="PS50850">
    <property type="entry name" value="MFS"/>
    <property type="match status" value="1"/>
</dbReference>
<dbReference type="SUPFAM" id="SSF103473">
    <property type="entry name" value="MFS general substrate transporter"/>
    <property type="match status" value="1"/>
</dbReference>
<dbReference type="PANTHER" id="PTHR43414">
    <property type="entry name" value="MULTIDRUG RESISTANCE PROTEIN MDTG"/>
    <property type="match status" value="1"/>
</dbReference>
<gene>
    <name evidence="9" type="ORF">SAMN05216352_103139</name>
</gene>
<feature type="transmembrane region" description="Helical" evidence="7">
    <location>
        <begin position="154"/>
        <end position="174"/>
    </location>
</feature>
<keyword evidence="10" id="KW-1185">Reference proteome</keyword>
<dbReference type="InterPro" id="IPR011701">
    <property type="entry name" value="MFS"/>
</dbReference>
<dbReference type="AlphaFoldDB" id="A0A1G8FY15"/>
<keyword evidence="2" id="KW-0813">Transport</keyword>
<protein>
    <submittedName>
        <fullName evidence="9">Major Facilitator Superfamily protein</fullName>
    </submittedName>
</protein>
<comment type="subcellular location">
    <subcellularLocation>
        <location evidence="1">Cell membrane</location>
        <topology evidence="1">Multi-pass membrane protein</topology>
    </subcellularLocation>
</comment>
<keyword evidence="4 7" id="KW-0812">Transmembrane</keyword>
<dbReference type="PANTHER" id="PTHR43414:SF6">
    <property type="entry name" value="MULTIDRUG RESISTANCE PROTEIN MDTG"/>
    <property type="match status" value="1"/>
</dbReference>
<accession>A0A1G8FY15</accession>
<reference evidence="9 10" key="1">
    <citation type="submission" date="2016-10" db="EMBL/GenBank/DDBJ databases">
        <authorList>
            <person name="de Groot N.N."/>
        </authorList>
    </citation>
    <scope>NUCLEOTIDE SEQUENCE [LARGE SCALE GENOMIC DNA]</scope>
    <source>
        <strain evidence="10">P4B,CCM 7963,CECT 7998,DSM 25260,IBRC-M 10614,KCTC 13821</strain>
    </source>
</reference>
<organism evidence="9 10">
    <name type="scientific">Alteribacillus bidgolensis</name>
    <dbReference type="NCBI Taxonomy" id="930129"/>
    <lineage>
        <taxon>Bacteria</taxon>
        <taxon>Bacillati</taxon>
        <taxon>Bacillota</taxon>
        <taxon>Bacilli</taxon>
        <taxon>Bacillales</taxon>
        <taxon>Bacillaceae</taxon>
        <taxon>Alteribacillus</taxon>
    </lineage>
</organism>
<evidence type="ECO:0000256" key="3">
    <source>
        <dbReference type="ARBA" id="ARBA00022475"/>
    </source>
</evidence>
<dbReference type="InterPro" id="IPR020846">
    <property type="entry name" value="MFS_dom"/>
</dbReference>
<evidence type="ECO:0000256" key="4">
    <source>
        <dbReference type="ARBA" id="ARBA00022692"/>
    </source>
</evidence>
<feature type="transmembrane region" description="Helical" evidence="7">
    <location>
        <begin position="180"/>
        <end position="199"/>
    </location>
</feature>
<sequence>MLMRKGKETRPLEELLMLKEETPQLLLVLQPPMRKDRIQPQVTIIPFYVIFLREVGADFSEFGLAYGLFTLSSALVHRWIGKISDASGRKYILLISAWGTSVIFLLFPVVFEIWQVYVLQMILGVFGAMQKTSEKALVVDFTEGRQRGEKIGSYHFWVSIFSGFAVIAGGFFIDLFTVDIIFYIGSIILFISGGLILKIEERRI</sequence>
<evidence type="ECO:0000256" key="6">
    <source>
        <dbReference type="ARBA" id="ARBA00023136"/>
    </source>
</evidence>
<proteinExistence type="predicted"/>
<evidence type="ECO:0000313" key="9">
    <source>
        <dbReference type="EMBL" id="SDH87028.1"/>
    </source>
</evidence>
<evidence type="ECO:0000256" key="5">
    <source>
        <dbReference type="ARBA" id="ARBA00022989"/>
    </source>
</evidence>
<feature type="transmembrane region" description="Helical" evidence="7">
    <location>
        <begin position="62"/>
        <end position="80"/>
    </location>
</feature>
<dbReference type="Pfam" id="PF07690">
    <property type="entry name" value="MFS_1"/>
    <property type="match status" value="1"/>
</dbReference>
<evidence type="ECO:0000313" key="10">
    <source>
        <dbReference type="Proteomes" id="UP000199017"/>
    </source>
</evidence>
<dbReference type="Gene3D" id="1.20.1250.20">
    <property type="entry name" value="MFS general substrate transporter like domains"/>
    <property type="match status" value="1"/>
</dbReference>
<name>A0A1G8FY15_9BACI</name>
<dbReference type="STRING" id="930129.SAMN05216352_103139"/>
<keyword evidence="5 7" id="KW-1133">Transmembrane helix</keyword>
<evidence type="ECO:0000259" key="8">
    <source>
        <dbReference type="PROSITE" id="PS50850"/>
    </source>
</evidence>
<evidence type="ECO:0000256" key="1">
    <source>
        <dbReference type="ARBA" id="ARBA00004651"/>
    </source>
</evidence>